<sequence length="393" mass="42124">MSEALDDWEQAEEYDIKAPVAASIATPSTKKTQIPSSILARSSLSSSSPSSTPTSASASAVSTAPNNTTIAKRGDFKPILLRRDSPSDFDLSDQTIVDSENDSRTLHERNRALWDKANSYEQPIISRADNTRTEYVPEIKILRRPKSPVHEDMAKIQLQQQMKAKTLAQREADYNAAREKIFGTSNNNNSNNNTCNNDNDNGNNLNSNINNNGYANRHLDQKHDLKGSPNGSRSSSVSRSGSRSGSSSPLPLPSASTGGEGAGVGGSRPGYFSNRPIEFKGVPPTFKLAQKVSAVSLQDDSSLNIKNSRGSGGYNVIRQPQGPSSSPQQHSKPFRGGGGGRGNRGGMRRGGNMRQEDTFSGNNGKVDNSGHKETGGSVGFRRPLQGGLPRPPS</sequence>
<dbReference type="GeneID" id="33564989"/>
<protein>
    <recommendedName>
        <fullName evidence="2">SUZ domain-containing protein</fullName>
    </recommendedName>
</protein>
<feature type="region of interest" description="Disordered" evidence="1">
    <location>
        <begin position="17"/>
        <end position="69"/>
    </location>
</feature>
<evidence type="ECO:0000256" key="1">
    <source>
        <dbReference type="SAM" id="MobiDB-lite"/>
    </source>
</evidence>
<dbReference type="InParanoid" id="A0A1Y2GXW4"/>
<feature type="domain" description="SUZ" evidence="2">
    <location>
        <begin position="121"/>
        <end position="186"/>
    </location>
</feature>
<dbReference type="STRING" id="64571.A0A1Y2GXW4"/>
<dbReference type="PROSITE" id="PS51673">
    <property type="entry name" value="SUZ"/>
    <property type="match status" value="1"/>
</dbReference>
<feature type="region of interest" description="Disordered" evidence="1">
    <location>
        <begin position="295"/>
        <end position="393"/>
    </location>
</feature>
<feature type="compositionally biased region" description="Low complexity" evidence="1">
    <location>
        <begin position="227"/>
        <end position="257"/>
    </location>
</feature>
<evidence type="ECO:0000313" key="4">
    <source>
        <dbReference type="Proteomes" id="UP000193648"/>
    </source>
</evidence>
<feature type="region of interest" description="Disordered" evidence="1">
    <location>
        <begin position="182"/>
        <end position="269"/>
    </location>
</feature>
<dbReference type="Pfam" id="PF12752">
    <property type="entry name" value="SUZ"/>
    <property type="match status" value="1"/>
</dbReference>
<name>A0A1Y2GXW4_9FUNG</name>
<reference evidence="3 4" key="1">
    <citation type="submission" date="2016-07" db="EMBL/GenBank/DDBJ databases">
        <title>Pervasive Adenine N6-methylation of Active Genes in Fungi.</title>
        <authorList>
            <consortium name="DOE Joint Genome Institute"/>
            <person name="Mondo S.J."/>
            <person name="Dannebaum R.O."/>
            <person name="Kuo R.C."/>
            <person name="Labutti K."/>
            <person name="Haridas S."/>
            <person name="Kuo A."/>
            <person name="Salamov A."/>
            <person name="Ahrendt S.R."/>
            <person name="Lipzen A."/>
            <person name="Sullivan W."/>
            <person name="Andreopoulos W.B."/>
            <person name="Clum A."/>
            <person name="Lindquist E."/>
            <person name="Daum C."/>
            <person name="Ramamoorthy G.K."/>
            <person name="Gryganskyi A."/>
            <person name="Culley D."/>
            <person name="Magnuson J.K."/>
            <person name="James T.Y."/>
            <person name="O'Malley M.A."/>
            <person name="Stajich J.E."/>
            <person name="Spatafora J.W."/>
            <person name="Visel A."/>
            <person name="Grigoriev I.V."/>
        </authorList>
    </citation>
    <scope>NUCLEOTIDE SEQUENCE [LARGE SCALE GENOMIC DNA]</scope>
    <source>
        <strain evidence="3 4">NRRL 3116</strain>
    </source>
</reference>
<dbReference type="EMBL" id="MCFF01000006">
    <property type="protein sequence ID" value="ORZ26654.1"/>
    <property type="molecule type" value="Genomic_DNA"/>
</dbReference>
<gene>
    <name evidence="3" type="ORF">BCR41DRAFT_347725</name>
</gene>
<dbReference type="RefSeq" id="XP_021884417.1">
    <property type="nucleotide sequence ID" value="XM_022023145.1"/>
</dbReference>
<feature type="compositionally biased region" description="Low complexity" evidence="1">
    <location>
        <begin position="381"/>
        <end position="393"/>
    </location>
</feature>
<evidence type="ECO:0000259" key="2">
    <source>
        <dbReference type="PROSITE" id="PS51673"/>
    </source>
</evidence>
<dbReference type="InterPro" id="IPR024771">
    <property type="entry name" value="SUZ"/>
</dbReference>
<feature type="compositionally biased region" description="Low complexity" evidence="1">
    <location>
        <begin position="34"/>
        <end position="69"/>
    </location>
</feature>
<comment type="caution">
    <text evidence="3">The sequence shown here is derived from an EMBL/GenBank/DDBJ whole genome shotgun (WGS) entry which is preliminary data.</text>
</comment>
<feature type="compositionally biased region" description="Gly residues" evidence="1">
    <location>
        <begin position="258"/>
        <end position="268"/>
    </location>
</feature>
<feature type="compositionally biased region" description="Low complexity" evidence="1">
    <location>
        <begin position="186"/>
        <end position="216"/>
    </location>
</feature>
<dbReference type="PANTHER" id="PTHR31796:SF2">
    <property type="entry name" value="SUZ DOMAIN-CONTAINING PROTEIN 1"/>
    <property type="match status" value="1"/>
</dbReference>
<organism evidence="3 4">
    <name type="scientific">Lobosporangium transversale</name>
    <dbReference type="NCBI Taxonomy" id="64571"/>
    <lineage>
        <taxon>Eukaryota</taxon>
        <taxon>Fungi</taxon>
        <taxon>Fungi incertae sedis</taxon>
        <taxon>Mucoromycota</taxon>
        <taxon>Mortierellomycotina</taxon>
        <taxon>Mortierellomycetes</taxon>
        <taxon>Mortierellales</taxon>
        <taxon>Mortierellaceae</taxon>
        <taxon>Lobosporangium</taxon>
    </lineage>
</organism>
<dbReference type="InterPro" id="IPR039228">
    <property type="entry name" value="SZRD1"/>
</dbReference>
<feature type="compositionally biased region" description="Basic and acidic residues" evidence="1">
    <location>
        <begin position="217"/>
        <end position="226"/>
    </location>
</feature>
<dbReference type="Proteomes" id="UP000193648">
    <property type="component" value="Unassembled WGS sequence"/>
</dbReference>
<accession>A0A1Y2GXW4</accession>
<proteinExistence type="predicted"/>
<dbReference type="OrthoDB" id="5373615at2759"/>
<dbReference type="AlphaFoldDB" id="A0A1Y2GXW4"/>
<keyword evidence="4" id="KW-1185">Reference proteome</keyword>
<feature type="compositionally biased region" description="Polar residues" evidence="1">
    <location>
        <begin position="295"/>
        <end position="309"/>
    </location>
</feature>
<evidence type="ECO:0000313" key="3">
    <source>
        <dbReference type="EMBL" id="ORZ26654.1"/>
    </source>
</evidence>
<dbReference type="PANTHER" id="PTHR31796">
    <property type="entry name" value="SUZ DOMAIN-CONTAINING PROTEIN 1"/>
    <property type="match status" value="1"/>
</dbReference>
<feature type="compositionally biased region" description="Gly residues" evidence="1">
    <location>
        <begin position="335"/>
        <end position="349"/>
    </location>
</feature>
<feature type="compositionally biased region" description="Low complexity" evidence="1">
    <location>
        <begin position="319"/>
        <end position="331"/>
    </location>
</feature>